<dbReference type="PANTHER" id="PTHR21060">
    <property type="entry name" value="ACETATE KINASE"/>
    <property type="match status" value="1"/>
</dbReference>
<accession>A0ABY7NIJ4</accession>
<dbReference type="PRINTS" id="PR00471">
    <property type="entry name" value="ACETATEKNASE"/>
</dbReference>
<dbReference type="PROSITE" id="PS01075">
    <property type="entry name" value="ACETATE_KINASE_1"/>
    <property type="match status" value="1"/>
</dbReference>
<keyword evidence="12" id="KW-1185">Reference proteome</keyword>
<feature type="binding site" evidence="9">
    <location>
        <position position="364"/>
    </location>
    <ligand>
        <name>Mg(2+)</name>
        <dbReference type="ChEBI" id="CHEBI:18420"/>
    </ligand>
</feature>
<evidence type="ECO:0000256" key="2">
    <source>
        <dbReference type="ARBA" id="ARBA00022490"/>
    </source>
</evidence>
<comment type="catalytic activity">
    <reaction evidence="9">
        <text>acetate + ATP = acetyl phosphate + ADP</text>
        <dbReference type="Rhea" id="RHEA:11352"/>
        <dbReference type="ChEBI" id="CHEBI:22191"/>
        <dbReference type="ChEBI" id="CHEBI:30089"/>
        <dbReference type="ChEBI" id="CHEBI:30616"/>
        <dbReference type="ChEBI" id="CHEBI:456216"/>
        <dbReference type="EC" id="2.7.2.1"/>
    </reaction>
</comment>
<organism evidence="11 12">
    <name type="scientific">Sphingomonas abietis</name>
    <dbReference type="NCBI Taxonomy" id="3012344"/>
    <lineage>
        <taxon>Bacteria</taxon>
        <taxon>Pseudomonadati</taxon>
        <taxon>Pseudomonadota</taxon>
        <taxon>Alphaproteobacteria</taxon>
        <taxon>Sphingomonadales</taxon>
        <taxon>Sphingomonadaceae</taxon>
        <taxon>Sphingomonas</taxon>
    </lineage>
</organism>
<feature type="binding site" evidence="9">
    <location>
        <begin position="313"/>
        <end position="317"/>
    </location>
    <ligand>
        <name>ATP</name>
        <dbReference type="ChEBI" id="CHEBI:30616"/>
    </ligand>
</feature>
<keyword evidence="7 9" id="KW-0067">ATP-binding</keyword>
<dbReference type="InterPro" id="IPR000890">
    <property type="entry name" value="Aliphatic_acid_kin_short-chain"/>
</dbReference>
<dbReference type="Pfam" id="PF00871">
    <property type="entry name" value="Acetate_kinase"/>
    <property type="match status" value="1"/>
</dbReference>
<evidence type="ECO:0000313" key="11">
    <source>
        <dbReference type="EMBL" id="WBO21308.1"/>
    </source>
</evidence>
<comment type="cofactor">
    <cofactor evidence="9">
        <name>Mg(2+)</name>
        <dbReference type="ChEBI" id="CHEBI:18420"/>
    </cofactor>
    <cofactor evidence="9">
        <name>Mn(2+)</name>
        <dbReference type="ChEBI" id="CHEBI:29035"/>
    </cofactor>
    <text evidence="9">Mg(2+). Can also accept Mn(2+).</text>
</comment>
<feature type="binding site" evidence="9">
    <location>
        <position position="7"/>
    </location>
    <ligand>
        <name>Mg(2+)</name>
        <dbReference type="ChEBI" id="CHEBI:18420"/>
    </ligand>
</feature>
<evidence type="ECO:0000256" key="8">
    <source>
        <dbReference type="ARBA" id="ARBA00022842"/>
    </source>
</evidence>
<feature type="site" description="Transition state stabilizer" evidence="9">
    <location>
        <position position="226"/>
    </location>
</feature>
<comment type="similarity">
    <text evidence="1 9 10">Belongs to the acetokinase family.</text>
</comment>
<evidence type="ECO:0000256" key="4">
    <source>
        <dbReference type="ARBA" id="ARBA00022723"/>
    </source>
</evidence>
<dbReference type="RefSeq" id="WP_270075957.1">
    <property type="nucleotide sequence ID" value="NZ_CP115174.1"/>
</dbReference>
<feature type="binding site" evidence="9">
    <location>
        <position position="14"/>
    </location>
    <ligand>
        <name>ATP</name>
        <dbReference type="ChEBI" id="CHEBI:30616"/>
    </ligand>
</feature>
<keyword evidence="3 9" id="KW-0808">Transferase</keyword>
<keyword evidence="8 9" id="KW-0460">Magnesium</keyword>
<sequence>MAVLALNAGSSSLKFAVFEGEARRLAGHVSGIGEAPRLKAGDVEEEWPDDTAEALTLKLLDWIGPQIGDTDIDAIGHRVVHGGRDFTDPVRVDAEVIDRLDALTPLAPLHQPASLAPMRRIARERPAILQIACFDTAFHHRLQPPVSRYALPRALEADGIRRYGFHGLSYEAIAHALHRRDDGAAGQRVLVAHLGSGASLCAMRDLKSVDTTMGFTALDGIMMGTRPGALDPGILLYLLQAKGYDADRLEQLLYHESGLLGVSGLSSDVEELLASDRPEAREALDQFAFSIARETMALATTLGGLDRLVFTGGIGEHAAPVRMAIAQRLAWQGVILEPSCNDRHGETISTSTSRVVVNVIPTDEEGMIARHCHALMG</sequence>
<evidence type="ECO:0000256" key="3">
    <source>
        <dbReference type="ARBA" id="ARBA00022679"/>
    </source>
</evidence>
<dbReference type="Gene3D" id="3.30.420.40">
    <property type="match status" value="2"/>
</dbReference>
<dbReference type="SUPFAM" id="SSF53067">
    <property type="entry name" value="Actin-like ATPase domain"/>
    <property type="match status" value="2"/>
</dbReference>
<name>A0ABY7NIJ4_9SPHN</name>
<dbReference type="InterPro" id="IPR004372">
    <property type="entry name" value="Ac/propionate_kinase"/>
</dbReference>
<evidence type="ECO:0000256" key="6">
    <source>
        <dbReference type="ARBA" id="ARBA00022777"/>
    </source>
</evidence>
<feature type="site" description="Transition state stabilizer" evidence="9">
    <location>
        <position position="166"/>
    </location>
</feature>
<dbReference type="Proteomes" id="UP001210865">
    <property type="component" value="Chromosome"/>
</dbReference>
<keyword evidence="5 9" id="KW-0547">Nucleotide-binding</keyword>
<feature type="binding site" evidence="9">
    <location>
        <begin position="193"/>
        <end position="197"/>
    </location>
    <ligand>
        <name>ATP</name>
        <dbReference type="ChEBI" id="CHEBI:30616"/>
    </ligand>
</feature>
<dbReference type="HAMAP" id="MF_00020">
    <property type="entry name" value="Acetate_kinase"/>
    <property type="match status" value="1"/>
</dbReference>
<comment type="pathway">
    <text evidence="9">Metabolic intermediate biosynthesis; acetyl-CoA biosynthesis; acetyl-CoA from acetate: step 1/2.</text>
</comment>
<feature type="binding site" evidence="9">
    <location>
        <position position="78"/>
    </location>
    <ligand>
        <name>substrate</name>
    </ligand>
</feature>
<dbReference type="InterPro" id="IPR043129">
    <property type="entry name" value="ATPase_NBD"/>
</dbReference>
<protein>
    <recommendedName>
        <fullName evidence="9">Acetate kinase</fullName>
        <ecNumber evidence="9">2.7.2.1</ecNumber>
    </recommendedName>
    <alternativeName>
        <fullName evidence="9">Acetokinase</fullName>
    </alternativeName>
</protein>
<comment type="caution">
    <text evidence="9">Lacks conserved residue(s) required for the propagation of feature annotation.</text>
</comment>
<evidence type="ECO:0000256" key="9">
    <source>
        <dbReference type="HAMAP-Rule" id="MF_00020"/>
    </source>
</evidence>
<evidence type="ECO:0000256" key="1">
    <source>
        <dbReference type="ARBA" id="ARBA00008748"/>
    </source>
</evidence>
<evidence type="ECO:0000313" key="12">
    <source>
        <dbReference type="Proteomes" id="UP001210865"/>
    </source>
</evidence>
<gene>
    <name evidence="9" type="primary">ackA</name>
    <name evidence="11" type="ORF">PBT88_14070</name>
</gene>
<evidence type="ECO:0000256" key="7">
    <source>
        <dbReference type="ARBA" id="ARBA00022840"/>
    </source>
</evidence>
<dbReference type="GO" id="GO:0008776">
    <property type="term" value="F:acetate kinase activity"/>
    <property type="evidence" value="ECO:0007669"/>
    <property type="project" value="UniProtKB-EC"/>
</dbReference>
<dbReference type="NCBIfam" id="TIGR00016">
    <property type="entry name" value="ackA"/>
    <property type="match status" value="1"/>
</dbReference>
<dbReference type="EMBL" id="CP115174">
    <property type="protein sequence ID" value="WBO21308.1"/>
    <property type="molecule type" value="Genomic_DNA"/>
</dbReference>
<reference evidence="11 12" key="1">
    <citation type="submission" date="2022-12" db="EMBL/GenBank/DDBJ databases">
        <title>Sphingomonas abieness sp. nov., an endophytic bacterium isolated from Abies koreana.</title>
        <authorList>
            <person name="Jiang L."/>
            <person name="Lee J."/>
        </authorList>
    </citation>
    <scope>NUCLEOTIDE SEQUENCE [LARGE SCALE GENOMIC DNA]</scope>
    <source>
        <strain evidence="12">PAMB 00755</strain>
    </source>
</reference>
<evidence type="ECO:0000256" key="10">
    <source>
        <dbReference type="RuleBase" id="RU003835"/>
    </source>
</evidence>
<dbReference type="PIRSF" id="PIRSF000722">
    <property type="entry name" value="Acetate_prop_kin"/>
    <property type="match status" value="1"/>
</dbReference>
<keyword evidence="2 9" id="KW-0963">Cytoplasm</keyword>
<comment type="function">
    <text evidence="9">Catalyzes the formation of acetyl phosphate from acetate and ATP. Can also catalyze the reverse reaction.</text>
</comment>
<keyword evidence="6 9" id="KW-0418">Kinase</keyword>
<dbReference type="InterPro" id="IPR023865">
    <property type="entry name" value="Aliphatic_acid_kinase_CS"/>
</dbReference>
<evidence type="ECO:0000256" key="5">
    <source>
        <dbReference type="ARBA" id="ARBA00022741"/>
    </source>
</evidence>
<comment type="subunit">
    <text evidence="9">Homodimer.</text>
</comment>
<dbReference type="EC" id="2.7.2.1" evidence="9"/>
<dbReference type="PANTHER" id="PTHR21060:SF21">
    <property type="entry name" value="ACETATE KINASE"/>
    <property type="match status" value="1"/>
</dbReference>
<feature type="active site" description="Proton donor/acceptor" evidence="9">
    <location>
        <position position="135"/>
    </location>
</feature>
<proteinExistence type="inferred from homology"/>
<keyword evidence="4 9" id="KW-0479">Metal-binding</keyword>
<comment type="subcellular location">
    <subcellularLocation>
        <location evidence="9">Cytoplasm</location>
    </subcellularLocation>
</comment>